<dbReference type="Proteomes" id="UP000245119">
    <property type="component" value="Linkage Group LG3"/>
</dbReference>
<keyword evidence="2" id="KW-1185">Reference proteome</keyword>
<accession>A0A2T7PLY7</accession>
<dbReference type="AlphaFoldDB" id="A0A2T7PLY7"/>
<protein>
    <submittedName>
        <fullName evidence="1">Uncharacterized protein</fullName>
    </submittedName>
</protein>
<name>A0A2T7PLY7_POMCA</name>
<organism evidence="1 2">
    <name type="scientific">Pomacea canaliculata</name>
    <name type="common">Golden apple snail</name>
    <dbReference type="NCBI Taxonomy" id="400727"/>
    <lineage>
        <taxon>Eukaryota</taxon>
        <taxon>Metazoa</taxon>
        <taxon>Spiralia</taxon>
        <taxon>Lophotrochozoa</taxon>
        <taxon>Mollusca</taxon>
        <taxon>Gastropoda</taxon>
        <taxon>Caenogastropoda</taxon>
        <taxon>Architaenioglossa</taxon>
        <taxon>Ampullarioidea</taxon>
        <taxon>Ampullariidae</taxon>
        <taxon>Pomacea</taxon>
    </lineage>
</organism>
<proteinExistence type="predicted"/>
<sequence>MTSVPQPARDYKQDVQLPSPMKPLEAVMKPLSQLYPARAAFVLKSSVLQCLTDTNTDVRTLGHPNRSAEILTLGEEQKKRRGGLLTLAALLSPTLYGVSHPFPAAGSTG</sequence>
<dbReference type="EMBL" id="PZQS01000003">
    <property type="protein sequence ID" value="PVD34441.1"/>
    <property type="molecule type" value="Genomic_DNA"/>
</dbReference>
<gene>
    <name evidence="1" type="ORF">C0Q70_05714</name>
</gene>
<comment type="caution">
    <text evidence="1">The sequence shown here is derived from an EMBL/GenBank/DDBJ whole genome shotgun (WGS) entry which is preliminary data.</text>
</comment>
<reference evidence="1 2" key="1">
    <citation type="submission" date="2018-04" db="EMBL/GenBank/DDBJ databases">
        <title>The genome of golden apple snail Pomacea canaliculata provides insight into stress tolerance and invasive adaptation.</title>
        <authorList>
            <person name="Liu C."/>
            <person name="Liu B."/>
            <person name="Ren Y."/>
            <person name="Zhang Y."/>
            <person name="Wang H."/>
            <person name="Li S."/>
            <person name="Jiang F."/>
            <person name="Yin L."/>
            <person name="Zhang G."/>
            <person name="Qian W."/>
            <person name="Fan W."/>
        </authorList>
    </citation>
    <scope>NUCLEOTIDE SEQUENCE [LARGE SCALE GENOMIC DNA]</scope>
    <source>
        <strain evidence="1">SZHN2017</strain>
        <tissue evidence="1">Muscle</tissue>
    </source>
</reference>
<evidence type="ECO:0000313" key="1">
    <source>
        <dbReference type="EMBL" id="PVD34441.1"/>
    </source>
</evidence>
<evidence type="ECO:0000313" key="2">
    <source>
        <dbReference type="Proteomes" id="UP000245119"/>
    </source>
</evidence>